<accession>A0A328HF76</accession>
<dbReference type="AlphaFoldDB" id="A0A328HF76"/>
<evidence type="ECO:0000313" key="3">
    <source>
        <dbReference type="Proteomes" id="UP000249166"/>
    </source>
</evidence>
<organism evidence="2 3">
    <name type="scientific">Arthrobacter globiformis</name>
    <dbReference type="NCBI Taxonomy" id="1665"/>
    <lineage>
        <taxon>Bacteria</taxon>
        <taxon>Bacillati</taxon>
        <taxon>Actinomycetota</taxon>
        <taxon>Actinomycetes</taxon>
        <taxon>Micrococcales</taxon>
        <taxon>Micrococcaceae</taxon>
        <taxon>Arthrobacter</taxon>
    </lineage>
</organism>
<dbReference type="SUPFAM" id="SSF47226">
    <property type="entry name" value="Histidine-containing phosphotransfer domain, HPT domain"/>
    <property type="match status" value="1"/>
</dbReference>
<protein>
    <submittedName>
        <fullName evidence="2">Hpt domain-containing protein</fullName>
    </submittedName>
</protein>
<name>A0A328HF76_ARTGO</name>
<evidence type="ECO:0000313" key="2">
    <source>
        <dbReference type="EMBL" id="RAM36055.1"/>
    </source>
</evidence>
<dbReference type="InterPro" id="IPR036641">
    <property type="entry name" value="HPT_dom_sf"/>
</dbReference>
<dbReference type="Pfam" id="PF01627">
    <property type="entry name" value="Hpt"/>
    <property type="match status" value="1"/>
</dbReference>
<dbReference type="Gene3D" id="1.20.120.160">
    <property type="entry name" value="HPT domain"/>
    <property type="match status" value="1"/>
</dbReference>
<sequence>MSISGSGAAESNANGVCLPAPASDDGMLHHESESATLPVLNLDVLHDLEEDMGNTGVAHNFARDYIKIWDKRRTYLEASVENDDADAAMDAVLSLKNSAMMVGASRLAQLAVNLERLVKSGDLSAVRRLLPFVVLTGDQTVCGLQHGYLPPEA</sequence>
<dbReference type="RefSeq" id="WP_111905209.1">
    <property type="nucleotide sequence ID" value="NZ_QLNP01000098.1"/>
</dbReference>
<dbReference type="GO" id="GO:0000160">
    <property type="term" value="P:phosphorelay signal transduction system"/>
    <property type="evidence" value="ECO:0007669"/>
    <property type="project" value="InterPro"/>
</dbReference>
<feature type="domain" description="HPt" evidence="1">
    <location>
        <begin position="73"/>
        <end position="131"/>
    </location>
</feature>
<comment type="caution">
    <text evidence="2">The sequence shown here is derived from an EMBL/GenBank/DDBJ whole genome shotgun (WGS) entry which is preliminary data.</text>
</comment>
<gene>
    <name evidence="2" type="ORF">DBZ45_18075</name>
</gene>
<dbReference type="Proteomes" id="UP000249166">
    <property type="component" value="Unassembled WGS sequence"/>
</dbReference>
<dbReference type="EMBL" id="QLNP01000098">
    <property type="protein sequence ID" value="RAM36055.1"/>
    <property type="molecule type" value="Genomic_DNA"/>
</dbReference>
<dbReference type="OrthoDB" id="4964540at2"/>
<reference evidence="2 3" key="1">
    <citation type="submission" date="2018-04" db="EMBL/GenBank/DDBJ databases">
        <title>Bacteria isolated from cave deposits of Manipur.</title>
        <authorList>
            <person name="Sahoo D."/>
            <person name="Sarangthem I."/>
            <person name="Nandeibam J."/>
        </authorList>
    </citation>
    <scope>NUCLEOTIDE SEQUENCE [LARGE SCALE GENOMIC DNA]</scope>
    <source>
        <strain evidence="3">mrc11</strain>
    </source>
</reference>
<dbReference type="InterPro" id="IPR008207">
    <property type="entry name" value="Sig_transdc_His_kin_Hpt_dom"/>
</dbReference>
<evidence type="ECO:0000259" key="1">
    <source>
        <dbReference type="Pfam" id="PF01627"/>
    </source>
</evidence>
<proteinExistence type="predicted"/>